<gene>
    <name evidence="2" type="ORF">UA45_12280</name>
</gene>
<proteinExistence type="predicted"/>
<keyword evidence="1" id="KW-0732">Signal</keyword>
<comment type="caution">
    <text evidence="2">The sequence shown here is derived from an EMBL/GenBank/DDBJ whole genome shotgun (WGS) entry which is preliminary data.</text>
</comment>
<feature type="chain" id="PRO_5002332483" evidence="1">
    <location>
        <begin position="27"/>
        <end position="190"/>
    </location>
</feature>
<protein>
    <submittedName>
        <fullName evidence="2">Uncharacterized protein</fullName>
    </submittedName>
</protein>
<accession>A0A0D8L6K4</accession>
<evidence type="ECO:0000313" key="2">
    <source>
        <dbReference type="EMBL" id="KJF77487.1"/>
    </source>
</evidence>
<dbReference type="EMBL" id="JZSH01000137">
    <property type="protein sequence ID" value="KJF77487.1"/>
    <property type="molecule type" value="Genomic_DNA"/>
</dbReference>
<sequence>MYTGGAMRKFILSGIMAALLSGCAGTGSKTPEAPWGFTWGQTPAELKALNLDDFDCTKTRDGGQLCSSLASPDVEKQFFMMVFSPEGQKLNAISRFGVWSHDQAALLNEYDKVNAEMEKIYGKPAGINEEYDRKTPFLAKVAKGKIGQFKRKYESEDTEVVVGVVSNANLVQINDEKDVTYTVLTMYTLK</sequence>
<dbReference type="Proteomes" id="UP000032582">
    <property type="component" value="Unassembled WGS sequence"/>
</dbReference>
<feature type="signal peptide" evidence="1">
    <location>
        <begin position="1"/>
        <end position="26"/>
    </location>
</feature>
<dbReference type="PATRIC" id="fig|582.24.peg.3865"/>
<name>A0A0D8L6K4_MORMO</name>
<evidence type="ECO:0000313" key="3">
    <source>
        <dbReference type="Proteomes" id="UP000032582"/>
    </source>
</evidence>
<reference evidence="2 3" key="1">
    <citation type="submission" date="2015-02" db="EMBL/GenBank/DDBJ databases">
        <title>Whole genome shotgun sequencing of cultured foodborne pathogen.</title>
        <authorList>
            <person name="Timme R."/>
            <person name="Allard M.W."/>
            <person name="Strain E."/>
            <person name="Evans P.S."/>
            <person name="Brown E."/>
        </authorList>
    </citation>
    <scope>NUCLEOTIDE SEQUENCE [LARGE SCALE GENOMIC DNA]</scope>
    <source>
        <strain evidence="2 3">GCSL-TSO-24</strain>
    </source>
</reference>
<dbReference type="AlphaFoldDB" id="A0A0D8L6K4"/>
<organism evidence="2 3">
    <name type="scientific">Morganella morganii</name>
    <name type="common">Proteus morganii</name>
    <dbReference type="NCBI Taxonomy" id="582"/>
    <lineage>
        <taxon>Bacteria</taxon>
        <taxon>Pseudomonadati</taxon>
        <taxon>Pseudomonadota</taxon>
        <taxon>Gammaproteobacteria</taxon>
        <taxon>Enterobacterales</taxon>
        <taxon>Morganellaceae</taxon>
        <taxon>Morganella</taxon>
    </lineage>
</organism>
<evidence type="ECO:0000256" key="1">
    <source>
        <dbReference type="SAM" id="SignalP"/>
    </source>
</evidence>